<dbReference type="EMBL" id="UHIC01000001">
    <property type="protein sequence ID" value="SUO96449.1"/>
    <property type="molecule type" value="Genomic_DNA"/>
</dbReference>
<sequence length="116" mass="12788">MQSLLNVLPKAKLWALILAIINGISLLFTLIGFFGTSSGSEKFGNFFSLIFQILLLVFLVLYQNACAKAITSKDEEDLEAACLYQKRYLMVQGISFGLLLAVFALVLIIGLFSAIF</sequence>
<keyword evidence="1" id="KW-0472">Membrane</keyword>
<feature type="transmembrane region" description="Helical" evidence="1">
    <location>
        <begin position="46"/>
        <end position="67"/>
    </location>
</feature>
<organism evidence="2 3">
    <name type="scientific">Suttonella ornithocola</name>
    <dbReference type="NCBI Taxonomy" id="279832"/>
    <lineage>
        <taxon>Bacteria</taxon>
        <taxon>Pseudomonadati</taxon>
        <taxon>Pseudomonadota</taxon>
        <taxon>Gammaproteobacteria</taxon>
        <taxon>Cardiobacteriales</taxon>
        <taxon>Cardiobacteriaceae</taxon>
        <taxon>Suttonella</taxon>
    </lineage>
</organism>
<gene>
    <name evidence="2" type="ORF">NCTC13337_01868</name>
</gene>
<dbReference type="AlphaFoldDB" id="A0A380MV42"/>
<proteinExistence type="predicted"/>
<keyword evidence="1" id="KW-1133">Transmembrane helix</keyword>
<feature type="transmembrane region" description="Helical" evidence="1">
    <location>
        <begin position="12"/>
        <end position="34"/>
    </location>
</feature>
<name>A0A380MV42_9GAMM</name>
<dbReference type="Proteomes" id="UP000254601">
    <property type="component" value="Unassembled WGS sequence"/>
</dbReference>
<keyword evidence="1" id="KW-0812">Transmembrane</keyword>
<evidence type="ECO:0000313" key="3">
    <source>
        <dbReference type="Proteomes" id="UP000254601"/>
    </source>
</evidence>
<dbReference type="RefSeq" id="WP_072576246.1">
    <property type="nucleotide sequence ID" value="NZ_LWHB01000059.1"/>
</dbReference>
<evidence type="ECO:0000256" key="1">
    <source>
        <dbReference type="SAM" id="Phobius"/>
    </source>
</evidence>
<keyword evidence="3" id="KW-1185">Reference proteome</keyword>
<protein>
    <submittedName>
        <fullName evidence="2">Uncharacterized protein</fullName>
    </submittedName>
</protein>
<evidence type="ECO:0000313" key="2">
    <source>
        <dbReference type="EMBL" id="SUO96449.1"/>
    </source>
</evidence>
<feature type="transmembrane region" description="Helical" evidence="1">
    <location>
        <begin position="88"/>
        <end position="115"/>
    </location>
</feature>
<reference evidence="2 3" key="1">
    <citation type="submission" date="2018-06" db="EMBL/GenBank/DDBJ databases">
        <authorList>
            <consortium name="Pathogen Informatics"/>
            <person name="Doyle S."/>
        </authorList>
    </citation>
    <scope>NUCLEOTIDE SEQUENCE [LARGE SCALE GENOMIC DNA]</scope>
    <source>
        <strain evidence="2 3">NCTC13337</strain>
    </source>
</reference>
<accession>A0A380MV42</accession>